<comment type="cofactor">
    <cofactor evidence="1">
        <name>heme b</name>
        <dbReference type="ChEBI" id="CHEBI:60344"/>
    </cofactor>
</comment>
<comment type="subcellular location">
    <subcellularLocation>
        <location evidence="3">Cytoplasm</location>
    </subcellularLocation>
    <subcellularLocation>
        <location evidence="2">Nucleus</location>
    </subcellularLocation>
</comment>
<keyword evidence="7 13" id="KW-0349">Heme</keyword>
<dbReference type="SUPFAM" id="SSF46458">
    <property type="entry name" value="Globin-like"/>
    <property type="match status" value="1"/>
</dbReference>
<evidence type="ECO:0000313" key="15">
    <source>
        <dbReference type="EMBL" id="KAL2652695.1"/>
    </source>
</evidence>
<dbReference type="InterPro" id="IPR019824">
    <property type="entry name" value="Leghaemoglobin_Fe_BS"/>
</dbReference>
<evidence type="ECO:0000256" key="3">
    <source>
        <dbReference type="ARBA" id="ARBA00004496"/>
    </source>
</evidence>
<keyword evidence="10 13" id="KW-0408">Iron</keyword>
<dbReference type="GO" id="GO:0005737">
    <property type="term" value="C:cytoplasm"/>
    <property type="evidence" value="ECO:0007669"/>
    <property type="project" value="UniProtKB-SubCell"/>
</dbReference>
<evidence type="ECO:0000256" key="8">
    <source>
        <dbReference type="ARBA" id="ARBA00022723"/>
    </source>
</evidence>
<evidence type="ECO:0000256" key="5">
    <source>
        <dbReference type="ARBA" id="ARBA00011738"/>
    </source>
</evidence>
<keyword evidence="8 13" id="KW-0479">Metal-binding</keyword>
<sequence>MASMNLSRTLATRATWCTTAALDSLRSTWSATDITTTKVSVRRSPSAVIGASPIKASSSIQGQRSLRFSSSQSGVFGSSELFKRFSSTSTAGEGTSQPGKAVAAYTPEQAQLVKSTWQLLKKDAGKNGLTLFLKVFEIAPSAAELFSFLKDSPIPLEQNPQLKAHALTVFKLVGDAAAQLGEKGGLDALQATLVDLGVSHYSYGVVNEHFDVVKFCLLQTIQEGLPELWSPELKAAWAQAYDELTGVIKEVMKGQKAAQTQAALA</sequence>
<evidence type="ECO:0000256" key="2">
    <source>
        <dbReference type="ARBA" id="ARBA00004123"/>
    </source>
</evidence>
<keyword evidence="9" id="KW-0560">Oxidoreductase</keyword>
<comment type="caution">
    <text evidence="15">The sequence shown here is derived from an EMBL/GenBank/DDBJ whole genome shotgun (WGS) entry which is preliminary data.</text>
</comment>
<dbReference type="Gene3D" id="1.10.490.10">
    <property type="entry name" value="Globins"/>
    <property type="match status" value="1"/>
</dbReference>
<comment type="subunit">
    <text evidence="5">Homodimer.</text>
</comment>
<keyword evidence="6" id="KW-0963">Cytoplasm</keyword>
<dbReference type="GO" id="GO:0016491">
    <property type="term" value="F:oxidoreductase activity"/>
    <property type="evidence" value="ECO:0007669"/>
    <property type="project" value="UniProtKB-KW"/>
</dbReference>
<name>A0ABD1ZML2_9MARC</name>
<dbReference type="AlphaFoldDB" id="A0ABD1ZML2"/>
<proteinExistence type="inferred from homology"/>
<evidence type="ECO:0000256" key="12">
    <source>
        <dbReference type="ARBA" id="ARBA00048118"/>
    </source>
</evidence>
<protein>
    <recommendedName>
        <fullName evidence="14">Globin domain-containing protein</fullName>
    </recommendedName>
</protein>
<evidence type="ECO:0000256" key="13">
    <source>
        <dbReference type="RuleBase" id="RU000625"/>
    </source>
</evidence>
<evidence type="ECO:0000259" key="14">
    <source>
        <dbReference type="PROSITE" id="PS01033"/>
    </source>
</evidence>
<evidence type="ECO:0000256" key="11">
    <source>
        <dbReference type="ARBA" id="ARBA00023242"/>
    </source>
</evidence>
<dbReference type="PROSITE" id="PS00208">
    <property type="entry name" value="PLANT_GLOBIN"/>
    <property type="match status" value="1"/>
</dbReference>
<organism evidence="15 16">
    <name type="scientific">Riccia fluitans</name>
    <dbReference type="NCBI Taxonomy" id="41844"/>
    <lineage>
        <taxon>Eukaryota</taxon>
        <taxon>Viridiplantae</taxon>
        <taxon>Streptophyta</taxon>
        <taxon>Embryophyta</taxon>
        <taxon>Marchantiophyta</taxon>
        <taxon>Marchantiopsida</taxon>
        <taxon>Marchantiidae</taxon>
        <taxon>Marchantiales</taxon>
        <taxon>Ricciaceae</taxon>
        <taxon>Riccia</taxon>
    </lineage>
</organism>
<keyword evidence="16" id="KW-1185">Reference proteome</keyword>
<dbReference type="InterPro" id="IPR001032">
    <property type="entry name" value="Leghaemoglobin-like"/>
</dbReference>
<dbReference type="PANTHER" id="PTHR22924">
    <property type="entry name" value="LEGHEMOGLOBIN-RELATED"/>
    <property type="match status" value="1"/>
</dbReference>
<evidence type="ECO:0000256" key="4">
    <source>
        <dbReference type="ARBA" id="ARBA00007609"/>
    </source>
</evidence>
<dbReference type="PROSITE" id="PS01033">
    <property type="entry name" value="GLOBIN"/>
    <property type="match status" value="1"/>
</dbReference>
<dbReference type="Pfam" id="PF00042">
    <property type="entry name" value="Globin"/>
    <property type="match status" value="1"/>
</dbReference>
<dbReference type="InterPro" id="IPR009050">
    <property type="entry name" value="Globin-like_sf"/>
</dbReference>
<keyword evidence="11" id="KW-0539">Nucleus</keyword>
<comment type="catalytic activity">
    <reaction evidence="12">
        <text>Fe(III)-heme b-[protein] + nitric oxide + H2O = Fe(II)-heme b-[protein] + nitrite + 2 H(+)</text>
        <dbReference type="Rhea" id="RHEA:77711"/>
        <dbReference type="Rhea" id="RHEA-COMP:18975"/>
        <dbReference type="Rhea" id="RHEA-COMP:18976"/>
        <dbReference type="ChEBI" id="CHEBI:15377"/>
        <dbReference type="ChEBI" id="CHEBI:15378"/>
        <dbReference type="ChEBI" id="CHEBI:16301"/>
        <dbReference type="ChEBI" id="CHEBI:16480"/>
        <dbReference type="ChEBI" id="CHEBI:55376"/>
        <dbReference type="ChEBI" id="CHEBI:60344"/>
    </reaction>
    <physiologicalReaction direction="right-to-left" evidence="12">
        <dbReference type="Rhea" id="RHEA:77713"/>
    </physiologicalReaction>
</comment>
<evidence type="ECO:0000256" key="7">
    <source>
        <dbReference type="ARBA" id="ARBA00022617"/>
    </source>
</evidence>
<evidence type="ECO:0000256" key="10">
    <source>
        <dbReference type="ARBA" id="ARBA00023004"/>
    </source>
</evidence>
<dbReference type="GO" id="GO:0046872">
    <property type="term" value="F:metal ion binding"/>
    <property type="evidence" value="ECO:0007669"/>
    <property type="project" value="UniProtKB-KW"/>
</dbReference>
<dbReference type="InterPro" id="IPR012292">
    <property type="entry name" value="Globin/Proto"/>
</dbReference>
<dbReference type="GO" id="GO:0005634">
    <property type="term" value="C:nucleus"/>
    <property type="evidence" value="ECO:0007669"/>
    <property type="project" value="UniProtKB-SubCell"/>
</dbReference>
<evidence type="ECO:0000256" key="6">
    <source>
        <dbReference type="ARBA" id="ARBA00022490"/>
    </source>
</evidence>
<comment type="similarity">
    <text evidence="4 13">Belongs to the plant globin family.</text>
</comment>
<dbReference type="PANTHER" id="PTHR22924:SF98">
    <property type="entry name" value="NON-SYMBIOTIC HEMOGLOBIN 3"/>
    <property type="match status" value="1"/>
</dbReference>
<dbReference type="EMBL" id="JBHFFA010000001">
    <property type="protein sequence ID" value="KAL2652695.1"/>
    <property type="molecule type" value="Genomic_DNA"/>
</dbReference>
<evidence type="ECO:0000313" key="16">
    <source>
        <dbReference type="Proteomes" id="UP001605036"/>
    </source>
</evidence>
<reference evidence="15 16" key="1">
    <citation type="submission" date="2024-09" db="EMBL/GenBank/DDBJ databases">
        <title>Chromosome-scale assembly of Riccia fluitans.</title>
        <authorList>
            <person name="Paukszto L."/>
            <person name="Sawicki J."/>
            <person name="Karawczyk K."/>
            <person name="Piernik-Szablinska J."/>
            <person name="Szczecinska M."/>
            <person name="Mazdziarz M."/>
        </authorList>
    </citation>
    <scope>NUCLEOTIDE SEQUENCE [LARGE SCALE GENOMIC DNA]</scope>
    <source>
        <strain evidence="15">Rf_01</strain>
        <tissue evidence="15">Aerial parts of the thallus</tissue>
    </source>
</reference>
<feature type="domain" description="Globin" evidence="14">
    <location>
        <begin position="104"/>
        <end position="253"/>
    </location>
</feature>
<dbReference type="PRINTS" id="PR00188">
    <property type="entry name" value="PLANTGLOBIN"/>
</dbReference>
<evidence type="ECO:0000256" key="1">
    <source>
        <dbReference type="ARBA" id="ARBA00001970"/>
    </source>
</evidence>
<accession>A0ABD1ZML2</accession>
<evidence type="ECO:0000256" key="9">
    <source>
        <dbReference type="ARBA" id="ARBA00023002"/>
    </source>
</evidence>
<dbReference type="InterPro" id="IPR000971">
    <property type="entry name" value="Globin"/>
</dbReference>
<gene>
    <name evidence="15" type="ORF">R1flu_020823</name>
</gene>
<dbReference type="Proteomes" id="UP001605036">
    <property type="component" value="Unassembled WGS sequence"/>
</dbReference>